<feature type="region of interest" description="Disordered" evidence="1">
    <location>
        <begin position="339"/>
        <end position="456"/>
    </location>
</feature>
<dbReference type="InterPro" id="IPR053205">
    <property type="entry name" value="GHMP_kinase_L-arabinokinase"/>
</dbReference>
<evidence type="ECO:0000313" key="3">
    <source>
        <dbReference type="Proteomes" id="UP000006352"/>
    </source>
</evidence>
<dbReference type="Proteomes" id="UP000006352">
    <property type="component" value="Unassembled WGS sequence"/>
</dbReference>
<protein>
    <recommendedName>
        <fullName evidence="4">L-arabinokinase</fullName>
    </recommendedName>
</protein>
<dbReference type="AlphaFoldDB" id="J4I849"/>
<dbReference type="HOGENOM" id="CLU_019516_0_0_1"/>
<dbReference type="GeneID" id="24093702"/>
<name>J4I849_9APHY</name>
<evidence type="ECO:0000256" key="1">
    <source>
        <dbReference type="SAM" id="MobiDB-lite"/>
    </source>
</evidence>
<feature type="compositionally biased region" description="Low complexity" evidence="1">
    <location>
        <begin position="384"/>
        <end position="394"/>
    </location>
</feature>
<gene>
    <name evidence="2" type="ORF">FIBRA_00796</name>
</gene>
<dbReference type="PANTHER" id="PTHR38134:SF2">
    <property type="entry name" value="GALACTOKINASE"/>
    <property type="match status" value="1"/>
</dbReference>
<proteinExistence type="predicted"/>
<dbReference type="InParanoid" id="J4I849"/>
<evidence type="ECO:0000313" key="2">
    <source>
        <dbReference type="EMBL" id="CCL98791.1"/>
    </source>
</evidence>
<dbReference type="STRING" id="599839.J4I849"/>
<dbReference type="OrthoDB" id="1684102at2759"/>
<feature type="region of interest" description="Disordered" evidence="1">
    <location>
        <begin position="610"/>
        <end position="629"/>
    </location>
</feature>
<keyword evidence="3" id="KW-1185">Reference proteome</keyword>
<dbReference type="EMBL" id="HE796900">
    <property type="protein sequence ID" value="CCL98791.1"/>
    <property type="molecule type" value="Genomic_DNA"/>
</dbReference>
<sequence length="653" mass="71945">MRSGPYTFVYYCSGHGYGHATRVSAFVCHLLSLEPPPVIHIVSSAPIQVFADSVALGGSSSSLSLIICAKTTAALYRYADIDPVIVQPLAYCVDRQKSVEVLKSFLRKKDRKLCEESQWLRELGADCILSDAAFLGCLAANQAGLPSVLITNFSFDSVYSYLSTSLIDSVTCPSNLDPYTLQTQPDIERLSDIPIPIETMAPLVEEISRGYRCADLLLRLPGAIPIPSFTVSPSLPSPAWIDYMLRTFTDEVVGHLNGTPCEYAIHPSISFPSPHGRKPIPREVRQAPLLVRSPNPSAYTSEGRRRLLSTIGVPPHLHDPVHTKILIVSFGGQIFYRPKSRSPSTSVTPVPSSTAPKTLTGSASEISRKKSHELLRERPLDPETLTAALRSSSLSDRKQNTSPSRPPRPLLTRNRAGSQLTIPGAPPMSLPNSPMTHRSARTPPTGNIPAFNFVPPSPLRNGIERKSGWDDDPFSMDEVHIENGIPEEAAPRLLPDESWIAVVCGVSKEWGRENGEELPDNFYVAPRDVYMPDLTAVADVLLGKLGYGTVSECVDSCTPFVYVSRPLFIEEHGLRLLLDNQGVGVELARVLYEMGDWANAVEEAWLKGRDTKAKKRREGETGKRKEEGRKMARELLDWLEQWKSGRVDTSSRS</sequence>
<feature type="compositionally biased region" description="Low complexity" evidence="1">
    <location>
        <begin position="341"/>
        <end position="358"/>
    </location>
</feature>
<dbReference type="RefSeq" id="XP_012178074.1">
    <property type="nucleotide sequence ID" value="XM_012322684.1"/>
</dbReference>
<dbReference type="PANTHER" id="PTHR38134">
    <property type="entry name" value="SLR1395 PROTEIN"/>
    <property type="match status" value="1"/>
</dbReference>
<evidence type="ECO:0008006" key="4">
    <source>
        <dbReference type="Google" id="ProtNLM"/>
    </source>
</evidence>
<organism evidence="2 3">
    <name type="scientific">Fibroporia radiculosa</name>
    <dbReference type="NCBI Taxonomy" id="599839"/>
    <lineage>
        <taxon>Eukaryota</taxon>
        <taxon>Fungi</taxon>
        <taxon>Dikarya</taxon>
        <taxon>Basidiomycota</taxon>
        <taxon>Agaricomycotina</taxon>
        <taxon>Agaricomycetes</taxon>
        <taxon>Polyporales</taxon>
        <taxon>Fibroporiaceae</taxon>
        <taxon>Fibroporia</taxon>
    </lineage>
</organism>
<accession>J4I849</accession>
<reference evidence="2 3" key="1">
    <citation type="journal article" date="2012" name="Appl. Environ. Microbiol.">
        <title>Short-read sequencing for genomic analysis of the brown rot fungus Fibroporia radiculosa.</title>
        <authorList>
            <person name="Tang J.D."/>
            <person name="Perkins A.D."/>
            <person name="Sonstegard T.S."/>
            <person name="Schroeder S.G."/>
            <person name="Burgess S.C."/>
            <person name="Diehl S.V."/>
        </authorList>
    </citation>
    <scope>NUCLEOTIDE SEQUENCE [LARGE SCALE GENOMIC DNA]</scope>
    <source>
        <strain evidence="2 3">TFFH 294</strain>
    </source>
</reference>
<feature type="compositionally biased region" description="Basic and acidic residues" evidence="1">
    <location>
        <begin position="366"/>
        <end position="381"/>
    </location>
</feature>